<keyword evidence="2" id="KW-1185">Reference proteome</keyword>
<proteinExistence type="predicted"/>
<sequence>MTSNSIRPTADNQPIYPPPSDLLSLVRQGIPTRSTTAQPQNIIATSPTQPTNSTDALSDAFAVDSTQFSLFFNSSSMVASVEPSQNASNVMTTRLRQPVEGQLEQLLPTTSVLLNGSCTAGLLAQPSQAYTIAEPAVPQHQQSAPTSIVQHSLLTAALLQEQHQHQQQQQQHTQLYPVSVHSSPPTLLPQHELTVCYPDKSCFKTYGLLFSSLPSKSMVRHFSCTRINQHIVSLHSTRSSVPFIQTSVHSPVGAHDYSEPFGFLSVCYCGHYRRVLDLRSDPSSTTLTTRQCAASDRLW</sequence>
<name>A0A3R7CRT8_CLOSI</name>
<evidence type="ECO:0000313" key="2">
    <source>
        <dbReference type="Proteomes" id="UP000286415"/>
    </source>
</evidence>
<dbReference type="OrthoDB" id="10366362at2759"/>
<reference evidence="1 2" key="2">
    <citation type="journal article" date="2021" name="Genomics">
        <title>High-quality reference genome for Clonorchis sinensis.</title>
        <authorList>
            <person name="Young N.D."/>
            <person name="Stroehlein A.J."/>
            <person name="Kinkar L."/>
            <person name="Wang T."/>
            <person name="Sohn W.M."/>
            <person name="Chang B.C.H."/>
            <person name="Kaur P."/>
            <person name="Weisz D."/>
            <person name="Dudchenko O."/>
            <person name="Aiden E.L."/>
            <person name="Korhonen P.K."/>
            <person name="Gasser R.B."/>
        </authorList>
    </citation>
    <scope>NUCLEOTIDE SEQUENCE [LARGE SCALE GENOMIC DNA]</scope>
    <source>
        <strain evidence="1">Cs-k2</strain>
    </source>
</reference>
<accession>A0A3R7CRT8</accession>
<reference evidence="1 2" key="1">
    <citation type="journal article" date="2018" name="Biotechnol. Adv.">
        <title>Improved genomic resources and new bioinformatic workflow for the carcinogenic parasite Clonorchis sinensis: Biotechnological implications.</title>
        <authorList>
            <person name="Wang D."/>
            <person name="Korhonen P.K."/>
            <person name="Gasser R.B."/>
            <person name="Young N.D."/>
        </authorList>
    </citation>
    <scope>NUCLEOTIDE SEQUENCE [LARGE SCALE GENOMIC DNA]</scope>
    <source>
        <strain evidence="1">Cs-k2</strain>
    </source>
</reference>
<dbReference type="Proteomes" id="UP000286415">
    <property type="component" value="Unassembled WGS sequence"/>
</dbReference>
<dbReference type="EMBL" id="NIRI02000042">
    <property type="protein sequence ID" value="KAG5449975.1"/>
    <property type="molecule type" value="Genomic_DNA"/>
</dbReference>
<gene>
    <name evidence="1" type="ORF">CSKR_109891</name>
</gene>
<dbReference type="InParanoid" id="A0A3R7CRT8"/>
<dbReference type="AlphaFoldDB" id="A0A3R7CRT8"/>
<organism evidence="1 2">
    <name type="scientific">Clonorchis sinensis</name>
    <name type="common">Chinese liver fluke</name>
    <dbReference type="NCBI Taxonomy" id="79923"/>
    <lineage>
        <taxon>Eukaryota</taxon>
        <taxon>Metazoa</taxon>
        <taxon>Spiralia</taxon>
        <taxon>Lophotrochozoa</taxon>
        <taxon>Platyhelminthes</taxon>
        <taxon>Trematoda</taxon>
        <taxon>Digenea</taxon>
        <taxon>Opisthorchiida</taxon>
        <taxon>Opisthorchiata</taxon>
        <taxon>Opisthorchiidae</taxon>
        <taxon>Clonorchis</taxon>
    </lineage>
</organism>
<evidence type="ECO:0000313" key="1">
    <source>
        <dbReference type="EMBL" id="KAG5449975.1"/>
    </source>
</evidence>
<comment type="caution">
    <text evidence="1">The sequence shown here is derived from an EMBL/GenBank/DDBJ whole genome shotgun (WGS) entry which is preliminary data.</text>
</comment>
<protein>
    <submittedName>
        <fullName evidence="1">Uncharacterized protein</fullName>
    </submittedName>
</protein>